<accession>A0A0H2XUA1</accession>
<dbReference type="AlphaFoldDB" id="A0A0H2XUA1"/>
<organism evidence="1">
    <name type="scientific">Burkholderia orbicola (strain AU 1054)</name>
    <dbReference type="NCBI Taxonomy" id="331271"/>
    <lineage>
        <taxon>Bacteria</taxon>
        <taxon>Pseudomonadati</taxon>
        <taxon>Pseudomonadota</taxon>
        <taxon>Betaproteobacteria</taxon>
        <taxon>Burkholderiales</taxon>
        <taxon>Burkholderiaceae</taxon>
        <taxon>Burkholderia</taxon>
        <taxon>Burkholderia cepacia complex</taxon>
        <taxon>Burkholderia orbicola</taxon>
    </lineage>
</organism>
<gene>
    <name evidence="1" type="ordered locus">Bcen_2877</name>
</gene>
<proteinExistence type="predicted"/>
<dbReference type="HOGENOM" id="CLU_1955448_0_0_4"/>
<name>A0A0H2XUA1_BURO1</name>
<evidence type="ECO:0000313" key="1">
    <source>
        <dbReference type="EMBL" id="ABF77773.1"/>
    </source>
</evidence>
<protein>
    <submittedName>
        <fullName evidence="1">Uncharacterized protein</fullName>
    </submittedName>
</protein>
<dbReference type="EMBL" id="CP000378">
    <property type="protein sequence ID" value="ABF77773.1"/>
    <property type="molecule type" value="Genomic_DNA"/>
</dbReference>
<sequence>MMKKRRSTRATAQLLAINAKLYEKERDRQVTRYRFSANTLRRLANRTAIRESFLNELEEELAELNLLLVRLPGEYAVVDLSKADSWVKLGFKRLKEADDDLLAASEEHIEMKYEQLYPAANEEETGDD</sequence>
<reference evidence="1" key="1">
    <citation type="submission" date="2006-05" db="EMBL/GenBank/DDBJ databases">
        <title>Complete sequence of chromosome 1 of Burkholderia cenocepacia AU 1054.</title>
        <authorList>
            <consortium name="US DOE Joint Genome Institute"/>
            <person name="Copeland A."/>
            <person name="Lucas S."/>
            <person name="Lapidus A."/>
            <person name="Barry K."/>
            <person name="Detter J.C."/>
            <person name="Glavina del Rio T."/>
            <person name="Hammon N."/>
            <person name="Israni S."/>
            <person name="Dalin E."/>
            <person name="Tice H."/>
            <person name="Pitluck S."/>
            <person name="Chain P."/>
            <person name="Malfatti S."/>
            <person name="Shin M."/>
            <person name="Vergez L."/>
            <person name="Schmutz J."/>
            <person name="Larimer F."/>
            <person name="Land M."/>
            <person name="Hauser L."/>
            <person name="Kyrpides N."/>
            <person name="Lykidis A."/>
            <person name="LiPuma J.J."/>
            <person name="Konstantinidis K."/>
            <person name="Tiedje J.M."/>
            <person name="Richardson P."/>
        </authorList>
    </citation>
    <scope>NUCLEOTIDE SEQUENCE [LARGE SCALE GENOMIC DNA]</scope>
    <source>
        <strain evidence="1">AU 1054</strain>
    </source>
</reference>